<protein>
    <submittedName>
        <fullName evidence="2">Uncharacterized protein</fullName>
    </submittedName>
</protein>
<sequence length="344" mass="38473">MLNLQLPSIKAVTSQNDFFVSYNAKATFMSIPTQNKHTIVQKLLDRNELTSVNRAESAAPIANKPFDNKQKVKKTPTPTSMAPDVAKATSAGFSAEATLFLYNDKASTSRALSLVLTDVCTEHLEERALDNTENPVSPELLKLRRTRMSFLPLYEGKGRNSIFSGQIDPGGSEEWTFFPKCIGSEGERRSTTAIYKTRIHSDVWCLYFSAFHLISVKSNIVTGMENSAAVEFGLEFLLSELHDIVTMRERNRCPVILVTSFPAKLITKECRAKSKQATHRNGKTDASHNRGICGKCSNDKGYSNTKSSYQHEITKDKSDDGFVFLVWIVNHSSIEQMYFSSLDE</sequence>
<reference evidence="2 3" key="1">
    <citation type="journal article" date="2014" name="Nat. Genet.">
        <title>Genome and transcriptome of the porcine whipworm Trichuris suis.</title>
        <authorList>
            <person name="Jex A.R."/>
            <person name="Nejsum P."/>
            <person name="Schwarz E.M."/>
            <person name="Hu L."/>
            <person name="Young N.D."/>
            <person name="Hall R.S."/>
            <person name="Korhonen P.K."/>
            <person name="Liao S."/>
            <person name="Thamsborg S."/>
            <person name="Xia J."/>
            <person name="Xu P."/>
            <person name="Wang S."/>
            <person name="Scheerlinck J.P."/>
            <person name="Hofmann A."/>
            <person name="Sternberg P.W."/>
            <person name="Wang J."/>
            <person name="Gasser R.B."/>
        </authorList>
    </citation>
    <scope>NUCLEOTIDE SEQUENCE [LARGE SCALE GENOMIC DNA]</scope>
    <source>
        <strain evidence="2">DCEP-RM93M</strain>
    </source>
</reference>
<name>A0A085LNG4_9BILA</name>
<evidence type="ECO:0000256" key="1">
    <source>
        <dbReference type="SAM" id="MobiDB-lite"/>
    </source>
</evidence>
<accession>A0A085LNG4</accession>
<evidence type="ECO:0000313" key="3">
    <source>
        <dbReference type="Proteomes" id="UP000030764"/>
    </source>
</evidence>
<dbReference type="Proteomes" id="UP000030764">
    <property type="component" value="Unassembled WGS sequence"/>
</dbReference>
<dbReference type="AlphaFoldDB" id="A0A085LNG4"/>
<dbReference type="EMBL" id="KL363367">
    <property type="protein sequence ID" value="KFD46510.1"/>
    <property type="molecule type" value="Genomic_DNA"/>
</dbReference>
<gene>
    <name evidence="2" type="ORF">M513_12624</name>
</gene>
<organism evidence="2 3">
    <name type="scientific">Trichuris suis</name>
    <name type="common">pig whipworm</name>
    <dbReference type="NCBI Taxonomy" id="68888"/>
    <lineage>
        <taxon>Eukaryota</taxon>
        <taxon>Metazoa</taxon>
        <taxon>Ecdysozoa</taxon>
        <taxon>Nematoda</taxon>
        <taxon>Enoplea</taxon>
        <taxon>Dorylaimia</taxon>
        <taxon>Trichinellida</taxon>
        <taxon>Trichuridae</taxon>
        <taxon>Trichuris</taxon>
    </lineage>
</organism>
<keyword evidence="3" id="KW-1185">Reference proteome</keyword>
<feature type="region of interest" description="Disordered" evidence="1">
    <location>
        <begin position="60"/>
        <end position="84"/>
    </location>
</feature>
<proteinExistence type="predicted"/>
<evidence type="ECO:0000313" key="2">
    <source>
        <dbReference type="EMBL" id="KFD46510.1"/>
    </source>
</evidence>